<feature type="compositionally biased region" description="Basic and acidic residues" evidence="1">
    <location>
        <begin position="1"/>
        <end position="18"/>
    </location>
</feature>
<organism evidence="2 3">
    <name type="scientific">Achaetomium macrosporum</name>
    <dbReference type="NCBI Taxonomy" id="79813"/>
    <lineage>
        <taxon>Eukaryota</taxon>
        <taxon>Fungi</taxon>
        <taxon>Dikarya</taxon>
        <taxon>Ascomycota</taxon>
        <taxon>Pezizomycotina</taxon>
        <taxon>Sordariomycetes</taxon>
        <taxon>Sordariomycetidae</taxon>
        <taxon>Sordariales</taxon>
        <taxon>Chaetomiaceae</taxon>
        <taxon>Achaetomium</taxon>
    </lineage>
</organism>
<dbReference type="Proteomes" id="UP001303760">
    <property type="component" value="Unassembled WGS sequence"/>
</dbReference>
<feature type="region of interest" description="Disordered" evidence="1">
    <location>
        <begin position="1"/>
        <end position="25"/>
    </location>
</feature>
<proteinExistence type="predicted"/>
<gene>
    <name evidence="2" type="ORF">C8A03DRAFT_46246</name>
</gene>
<reference evidence="2" key="2">
    <citation type="submission" date="2023-05" db="EMBL/GenBank/DDBJ databases">
        <authorList>
            <consortium name="Lawrence Berkeley National Laboratory"/>
            <person name="Steindorff A."/>
            <person name="Hensen N."/>
            <person name="Bonometti L."/>
            <person name="Westerberg I."/>
            <person name="Brannstrom I.O."/>
            <person name="Guillou S."/>
            <person name="Cros-Aarteil S."/>
            <person name="Calhoun S."/>
            <person name="Haridas S."/>
            <person name="Kuo A."/>
            <person name="Mondo S."/>
            <person name="Pangilinan J."/>
            <person name="Riley R."/>
            <person name="Labutti K."/>
            <person name="Andreopoulos B."/>
            <person name="Lipzen A."/>
            <person name="Chen C."/>
            <person name="Yanf M."/>
            <person name="Daum C."/>
            <person name="Ng V."/>
            <person name="Clum A."/>
            <person name="Ohm R."/>
            <person name="Martin F."/>
            <person name="Silar P."/>
            <person name="Natvig D."/>
            <person name="Lalanne C."/>
            <person name="Gautier V."/>
            <person name="Ament-Velasquez S.L."/>
            <person name="Kruys A."/>
            <person name="Hutchinson M.I."/>
            <person name="Powell A.J."/>
            <person name="Barry K."/>
            <person name="Miller A.N."/>
            <person name="Grigoriev I.V."/>
            <person name="Debuchy R."/>
            <person name="Gladieux P."/>
            <person name="Thoren M.H."/>
            <person name="Johannesson H."/>
        </authorList>
    </citation>
    <scope>NUCLEOTIDE SEQUENCE</scope>
    <source>
        <strain evidence="2">CBS 532.94</strain>
    </source>
</reference>
<sequence>MARTTEDLGRLREQRDTDSTQTPDEQMMQSFARFLKLPRSERLVGIHACANAFPFSAMVTAYAGFFPPDKERTYCGDFLFSDPARYDYGDSWQRIFCRMPQLLEPSDPENYEADCAAELAQARGEDCLDDGGAKEQDGESTEASLGLRDRYHYYHLACKAGVICVVDVETPLTQRMWEELRPSERPLLVAWYNADGKTVRSCWMSVGEVCQHAHQLTSSSALDDHAVWNEAKVGGDYDWDIEEKGGEDEEEVEGGDMGW</sequence>
<dbReference type="AlphaFoldDB" id="A0AAN7C6G4"/>
<comment type="caution">
    <text evidence="2">The sequence shown here is derived from an EMBL/GenBank/DDBJ whole genome shotgun (WGS) entry which is preliminary data.</text>
</comment>
<evidence type="ECO:0000256" key="1">
    <source>
        <dbReference type="SAM" id="MobiDB-lite"/>
    </source>
</evidence>
<evidence type="ECO:0000313" key="3">
    <source>
        <dbReference type="Proteomes" id="UP001303760"/>
    </source>
</evidence>
<accession>A0AAN7C6G4</accession>
<protein>
    <submittedName>
        <fullName evidence="2">Uncharacterized protein</fullName>
    </submittedName>
</protein>
<name>A0AAN7C6G4_9PEZI</name>
<dbReference type="EMBL" id="MU860249">
    <property type="protein sequence ID" value="KAK4235642.1"/>
    <property type="molecule type" value="Genomic_DNA"/>
</dbReference>
<evidence type="ECO:0000313" key="2">
    <source>
        <dbReference type="EMBL" id="KAK4235642.1"/>
    </source>
</evidence>
<keyword evidence="3" id="KW-1185">Reference proteome</keyword>
<reference evidence="2" key="1">
    <citation type="journal article" date="2023" name="Mol. Phylogenet. Evol.">
        <title>Genome-scale phylogeny and comparative genomics of the fungal order Sordariales.</title>
        <authorList>
            <person name="Hensen N."/>
            <person name="Bonometti L."/>
            <person name="Westerberg I."/>
            <person name="Brannstrom I.O."/>
            <person name="Guillou S."/>
            <person name="Cros-Aarteil S."/>
            <person name="Calhoun S."/>
            <person name="Haridas S."/>
            <person name="Kuo A."/>
            <person name="Mondo S."/>
            <person name="Pangilinan J."/>
            <person name="Riley R."/>
            <person name="LaButti K."/>
            <person name="Andreopoulos B."/>
            <person name="Lipzen A."/>
            <person name="Chen C."/>
            <person name="Yan M."/>
            <person name="Daum C."/>
            <person name="Ng V."/>
            <person name="Clum A."/>
            <person name="Steindorff A."/>
            <person name="Ohm R.A."/>
            <person name="Martin F."/>
            <person name="Silar P."/>
            <person name="Natvig D.O."/>
            <person name="Lalanne C."/>
            <person name="Gautier V."/>
            <person name="Ament-Velasquez S.L."/>
            <person name="Kruys A."/>
            <person name="Hutchinson M.I."/>
            <person name="Powell A.J."/>
            <person name="Barry K."/>
            <person name="Miller A.N."/>
            <person name="Grigoriev I.V."/>
            <person name="Debuchy R."/>
            <person name="Gladieux P."/>
            <person name="Hiltunen Thoren M."/>
            <person name="Johannesson H."/>
        </authorList>
    </citation>
    <scope>NUCLEOTIDE SEQUENCE</scope>
    <source>
        <strain evidence="2">CBS 532.94</strain>
    </source>
</reference>